<sequence>MSDLFASTWLLNNFSHQRGPLCPAHTMGSWRVMNDWTVDKEWAAVFPLHPSFHCAIYCHQTLLLFFKVSLRRPPLKPPDERGSFRKWRLLGNNANSLTLKDVLRAISCVFTNHRKAFHALSFPLVELLSLDQISQGTMPVGQEVDVGGVKLPKAHGYDTELKALKANKRAHVPQSTSSLETLPSLPLPLFTCR</sequence>
<accession>A0ABR3M981</accession>
<reference evidence="1 2" key="1">
    <citation type="submission" date="2023-09" db="EMBL/GenBank/DDBJ databases">
        <authorList>
            <person name="Wang M."/>
        </authorList>
    </citation>
    <scope>NUCLEOTIDE SEQUENCE [LARGE SCALE GENOMIC DNA]</scope>
    <source>
        <strain evidence="1">GT-2023</strain>
        <tissue evidence="1">Liver</tissue>
    </source>
</reference>
<dbReference type="EMBL" id="JAYMGO010000014">
    <property type="protein sequence ID" value="KAL1261667.1"/>
    <property type="molecule type" value="Genomic_DNA"/>
</dbReference>
<protein>
    <submittedName>
        <fullName evidence="1">Uncharacterized protein</fullName>
    </submittedName>
</protein>
<gene>
    <name evidence="1" type="ORF">QQF64_006932</name>
</gene>
<evidence type="ECO:0000313" key="2">
    <source>
        <dbReference type="Proteomes" id="UP001558613"/>
    </source>
</evidence>
<organism evidence="1 2">
    <name type="scientific">Cirrhinus molitorella</name>
    <name type="common">mud carp</name>
    <dbReference type="NCBI Taxonomy" id="172907"/>
    <lineage>
        <taxon>Eukaryota</taxon>
        <taxon>Metazoa</taxon>
        <taxon>Chordata</taxon>
        <taxon>Craniata</taxon>
        <taxon>Vertebrata</taxon>
        <taxon>Euteleostomi</taxon>
        <taxon>Actinopterygii</taxon>
        <taxon>Neopterygii</taxon>
        <taxon>Teleostei</taxon>
        <taxon>Ostariophysi</taxon>
        <taxon>Cypriniformes</taxon>
        <taxon>Cyprinidae</taxon>
        <taxon>Labeoninae</taxon>
        <taxon>Labeonini</taxon>
        <taxon>Cirrhinus</taxon>
    </lineage>
</organism>
<evidence type="ECO:0000313" key="1">
    <source>
        <dbReference type="EMBL" id="KAL1261667.1"/>
    </source>
</evidence>
<name>A0ABR3M981_9TELE</name>
<keyword evidence="2" id="KW-1185">Reference proteome</keyword>
<proteinExistence type="predicted"/>
<dbReference type="Proteomes" id="UP001558613">
    <property type="component" value="Unassembled WGS sequence"/>
</dbReference>
<comment type="caution">
    <text evidence="1">The sequence shown here is derived from an EMBL/GenBank/DDBJ whole genome shotgun (WGS) entry which is preliminary data.</text>
</comment>